<keyword evidence="2" id="KW-0808">Transferase</keyword>
<dbReference type="AlphaFoldDB" id="S3DBR4"/>
<reference evidence="2 3" key="1">
    <citation type="journal article" date="2013" name="BMC Genomics">
        <title>Genomics-driven discovery of the pneumocandin biosynthetic gene cluster in the fungus Glarea lozoyensis.</title>
        <authorList>
            <person name="Chen L."/>
            <person name="Yue Q."/>
            <person name="Zhang X."/>
            <person name="Xiang M."/>
            <person name="Wang C."/>
            <person name="Li S."/>
            <person name="Che Y."/>
            <person name="Ortiz-Lopez F.J."/>
            <person name="Bills G.F."/>
            <person name="Liu X."/>
            <person name="An Z."/>
        </authorList>
    </citation>
    <scope>NUCLEOTIDE SEQUENCE [LARGE SCALE GENOMIC DNA]</scope>
    <source>
        <strain evidence="3">ATCC 20868 / MF5171</strain>
    </source>
</reference>
<dbReference type="InterPro" id="IPR000182">
    <property type="entry name" value="GNAT_dom"/>
</dbReference>
<dbReference type="eggNOG" id="ENOG502SNYC">
    <property type="taxonomic scope" value="Eukaryota"/>
</dbReference>
<dbReference type="Gene3D" id="3.40.630.30">
    <property type="match status" value="1"/>
</dbReference>
<accession>S3DBR4</accession>
<dbReference type="KEGG" id="glz:GLAREA_10866"/>
<dbReference type="RefSeq" id="XP_008078157.1">
    <property type="nucleotide sequence ID" value="XM_008079966.1"/>
</dbReference>
<dbReference type="SUPFAM" id="SSF55729">
    <property type="entry name" value="Acyl-CoA N-acyltransferases (Nat)"/>
    <property type="match status" value="1"/>
</dbReference>
<dbReference type="Pfam" id="PF13673">
    <property type="entry name" value="Acetyltransf_10"/>
    <property type="match status" value="1"/>
</dbReference>
<dbReference type="GO" id="GO:0016747">
    <property type="term" value="F:acyltransferase activity, transferring groups other than amino-acyl groups"/>
    <property type="evidence" value="ECO:0007669"/>
    <property type="project" value="InterPro"/>
</dbReference>
<proteinExistence type="predicted"/>
<dbReference type="Proteomes" id="UP000016922">
    <property type="component" value="Unassembled WGS sequence"/>
</dbReference>
<dbReference type="OrthoDB" id="410198at2759"/>
<dbReference type="CDD" id="cd04301">
    <property type="entry name" value="NAT_SF"/>
    <property type="match status" value="1"/>
</dbReference>
<feature type="domain" description="N-acetyltransferase" evidence="1">
    <location>
        <begin position="72"/>
        <end position="212"/>
    </location>
</feature>
<keyword evidence="2" id="KW-0012">Acyltransferase</keyword>
<gene>
    <name evidence="2" type="ORF">GLAREA_10866</name>
</gene>
<evidence type="ECO:0000313" key="2">
    <source>
        <dbReference type="EMBL" id="EPE35170.1"/>
    </source>
</evidence>
<sequence>MPFKVSEVKTDFEFTELIACEWESYENPHQTFFRLFCPIRGTGPNARQESLEECTQRQLEWHRSDPSSYWQKVTDTATGEIVAGALWKLYSENPFEKEDHEEAYWYPEGGQREYVNGALEIFGRPRATMGRRPHVYLNIIFTRSDYRRQGAGDLIMNWGITKAQEMGVEMWLDATPYGVPLYKKYGFVTVIENPLNPKKDDPDDEWKQLDQELGPLSMTVMWRPASGLYEEGKTVFPWNGSTGLSR</sequence>
<dbReference type="InterPro" id="IPR016181">
    <property type="entry name" value="Acyl_CoA_acyltransferase"/>
</dbReference>
<dbReference type="EMBL" id="KE145355">
    <property type="protein sequence ID" value="EPE35170.1"/>
    <property type="molecule type" value="Genomic_DNA"/>
</dbReference>
<dbReference type="InterPro" id="IPR052523">
    <property type="entry name" value="Trichothecene_AcTrans"/>
</dbReference>
<dbReference type="HOGENOM" id="CLU_060131_4_0_1"/>
<dbReference type="PROSITE" id="PS51186">
    <property type="entry name" value="GNAT"/>
    <property type="match status" value="1"/>
</dbReference>
<dbReference type="GeneID" id="19469911"/>
<dbReference type="PANTHER" id="PTHR42791">
    <property type="entry name" value="GNAT FAMILY ACETYLTRANSFERASE"/>
    <property type="match status" value="1"/>
</dbReference>
<name>S3DBR4_GLAL2</name>
<evidence type="ECO:0000259" key="1">
    <source>
        <dbReference type="PROSITE" id="PS51186"/>
    </source>
</evidence>
<dbReference type="PANTHER" id="PTHR42791:SF5">
    <property type="entry name" value="HYPOTHETICAL ACETYLTRANSFERASE (EUROFUNG)"/>
    <property type="match status" value="1"/>
</dbReference>
<evidence type="ECO:0000313" key="3">
    <source>
        <dbReference type="Proteomes" id="UP000016922"/>
    </source>
</evidence>
<protein>
    <submittedName>
        <fullName evidence="2">Acyl-CoA N-acyltransferases (Nat)</fullName>
    </submittedName>
</protein>
<keyword evidence="3" id="KW-1185">Reference proteome</keyword>
<organism evidence="2 3">
    <name type="scientific">Glarea lozoyensis (strain ATCC 20868 / MF5171)</name>
    <dbReference type="NCBI Taxonomy" id="1116229"/>
    <lineage>
        <taxon>Eukaryota</taxon>
        <taxon>Fungi</taxon>
        <taxon>Dikarya</taxon>
        <taxon>Ascomycota</taxon>
        <taxon>Pezizomycotina</taxon>
        <taxon>Leotiomycetes</taxon>
        <taxon>Helotiales</taxon>
        <taxon>Helotiaceae</taxon>
        <taxon>Glarea</taxon>
    </lineage>
</organism>
<dbReference type="OMA" id="ECWLDAT"/>